<proteinExistence type="predicted"/>
<name>A0A4S2KUC7_9HYME</name>
<organism evidence="2 3">
    <name type="scientific">Temnothorax longispinosus</name>
    <dbReference type="NCBI Taxonomy" id="300112"/>
    <lineage>
        <taxon>Eukaryota</taxon>
        <taxon>Metazoa</taxon>
        <taxon>Ecdysozoa</taxon>
        <taxon>Arthropoda</taxon>
        <taxon>Hexapoda</taxon>
        <taxon>Insecta</taxon>
        <taxon>Pterygota</taxon>
        <taxon>Neoptera</taxon>
        <taxon>Endopterygota</taxon>
        <taxon>Hymenoptera</taxon>
        <taxon>Apocrita</taxon>
        <taxon>Aculeata</taxon>
        <taxon>Formicoidea</taxon>
        <taxon>Formicidae</taxon>
        <taxon>Myrmicinae</taxon>
        <taxon>Temnothorax</taxon>
    </lineage>
</organism>
<comment type="caution">
    <text evidence="2">The sequence shown here is derived from an EMBL/GenBank/DDBJ whole genome shotgun (WGS) entry which is preliminary data.</text>
</comment>
<dbReference type="AlphaFoldDB" id="A0A4S2KUC7"/>
<evidence type="ECO:0008006" key="4">
    <source>
        <dbReference type="Google" id="ProtNLM"/>
    </source>
</evidence>
<evidence type="ECO:0000313" key="2">
    <source>
        <dbReference type="EMBL" id="TGZ53595.1"/>
    </source>
</evidence>
<feature type="region of interest" description="Disordered" evidence="1">
    <location>
        <begin position="156"/>
        <end position="188"/>
    </location>
</feature>
<evidence type="ECO:0000256" key="1">
    <source>
        <dbReference type="SAM" id="MobiDB-lite"/>
    </source>
</evidence>
<dbReference type="EMBL" id="QBLH01000986">
    <property type="protein sequence ID" value="TGZ53595.1"/>
    <property type="molecule type" value="Genomic_DNA"/>
</dbReference>
<keyword evidence="3" id="KW-1185">Reference proteome</keyword>
<evidence type="ECO:0000313" key="3">
    <source>
        <dbReference type="Proteomes" id="UP000310200"/>
    </source>
</evidence>
<protein>
    <recommendedName>
        <fullName evidence="4">BED-type domain-containing protein</fullName>
    </recommendedName>
</protein>
<sequence length="218" mass="26058">MTSCDNTIIWKYSAKQHLLRVHNMYEEEEERTWRNDTYSLWQHFSREENFWARCEFCDRPIFAYKRHYLMSHLKKCNKNALAKIREDIVCSWLSQYFEFTDRDAYCKICKSPSEYYCVRIFEGRDVLESHVKHHYEGGVIEQSVYETNYAGPNFCHDNTHPQSLGNPEDQQRSNVGIVGNNGQSSSGQQESKIYNSLFEFINDLPDEILMQYQEKQQR</sequence>
<dbReference type="Proteomes" id="UP000310200">
    <property type="component" value="Unassembled WGS sequence"/>
</dbReference>
<accession>A0A4S2KUC7</accession>
<reference evidence="2 3" key="1">
    <citation type="journal article" date="2019" name="Philos. Trans. R. Soc. Lond., B, Biol. Sci.">
        <title>Ant behaviour and brain gene expression of defending hosts depend on the ecological success of the intruding social parasite.</title>
        <authorList>
            <person name="Kaur R."/>
            <person name="Stoldt M."/>
            <person name="Jongepier E."/>
            <person name="Feldmeyer B."/>
            <person name="Menzel F."/>
            <person name="Bornberg-Bauer E."/>
            <person name="Foitzik S."/>
        </authorList>
    </citation>
    <scope>NUCLEOTIDE SEQUENCE [LARGE SCALE GENOMIC DNA]</scope>
    <source>
        <tissue evidence="2">Whole body</tissue>
    </source>
</reference>
<feature type="compositionally biased region" description="Low complexity" evidence="1">
    <location>
        <begin position="173"/>
        <end position="188"/>
    </location>
</feature>
<gene>
    <name evidence="2" type="ORF">DBV15_05124</name>
</gene>